<organism evidence="2 3">
    <name type="scientific">Cylicocyclus nassatus</name>
    <name type="common">Nematode worm</name>
    <dbReference type="NCBI Taxonomy" id="53992"/>
    <lineage>
        <taxon>Eukaryota</taxon>
        <taxon>Metazoa</taxon>
        <taxon>Ecdysozoa</taxon>
        <taxon>Nematoda</taxon>
        <taxon>Chromadorea</taxon>
        <taxon>Rhabditida</taxon>
        <taxon>Rhabditina</taxon>
        <taxon>Rhabditomorpha</taxon>
        <taxon>Strongyloidea</taxon>
        <taxon>Strongylidae</taxon>
        <taxon>Cylicocyclus</taxon>
    </lineage>
</organism>
<proteinExistence type="predicted"/>
<comment type="caution">
    <text evidence="2">The sequence shown here is derived from an EMBL/GenBank/DDBJ whole genome shotgun (WGS) entry which is preliminary data.</text>
</comment>
<sequence>MDYGYRAALYLIRKYINKGYATVGDIISRWAPTNENNTQAYINSVCNQTGFTPFTRISFDRKADVIKLAAAMSVHENGNIPGYPDQAAIENGYNMLQTNQQSSYRTIGMLTIAVVAIFAADNVNTEAFFESGYFPEFRDARDYSGKLQMLSYFDDVVDNARYYNAWSADDDHYTFGFKNGNVINLRRLDMITLLTLGAIALGLIGARKQPVAGIGATKKAKRRIYQQMAELQQFAIPLGLKWADLSAEEQGRVKYCATANGFTGSSRSTKSVPEQYYNSISRAYNAISGIGETDLPHTDYTIRNDRGDVILTYHDYGTDAQILQRALDWFYESFVDVPNVNGYYATAWYIATGRKLNWQSVKQECFATTTNANAERKARISYLAKDGATVLALAHDLWQHSGGERTDMELRDEIISALLSIQSVGQAQQYVLDAYYDAHQKQDAYNDVPF</sequence>
<dbReference type="EMBL" id="CATQJL010000365">
    <property type="protein sequence ID" value="CAJ0610726.1"/>
    <property type="molecule type" value="Genomic_DNA"/>
</dbReference>
<evidence type="ECO:0000313" key="3">
    <source>
        <dbReference type="Proteomes" id="UP001176961"/>
    </source>
</evidence>
<dbReference type="EMBL" id="CATQJL010000365">
    <property type="protein sequence ID" value="CAJ0610727.1"/>
    <property type="molecule type" value="Genomic_DNA"/>
</dbReference>
<evidence type="ECO:0000313" key="2">
    <source>
        <dbReference type="EMBL" id="CAJ0610727.1"/>
    </source>
</evidence>
<protein>
    <submittedName>
        <fullName evidence="2">Uncharacterized protein</fullName>
    </submittedName>
</protein>
<reference evidence="2" key="1">
    <citation type="submission" date="2023-07" db="EMBL/GenBank/DDBJ databases">
        <authorList>
            <consortium name="CYATHOMIX"/>
        </authorList>
    </citation>
    <scope>NUCLEOTIDE SEQUENCE</scope>
    <source>
        <strain evidence="2">N/A</strain>
    </source>
</reference>
<accession>A0AA36HHC5</accession>
<evidence type="ECO:0000313" key="1">
    <source>
        <dbReference type="EMBL" id="CAJ0610726.1"/>
    </source>
</evidence>
<dbReference type="Proteomes" id="UP001176961">
    <property type="component" value="Unassembled WGS sequence"/>
</dbReference>
<keyword evidence="3" id="KW-1185">Reference proteome</keyword>
<dbReference type="AlphaFoldDB" id="A0AA36HHC5"/>
<name>A0AA36HHC5_CYLNA</name>
<gene>
    <name evidence="1" type="ORF">CYNAS_LOCUS22709</name>
    <name evidence="2" type="ORF">CYNAS_LOCUS22710</name>
</gene>